<evidence type="ECO:0008006" key="3">
    <source>
        <dbReference type="Google" id="ProtNLM"/>
    </source>
</evidence>
<evidence type="ECO:0000313" key="2">
    <source>
        <dbReference type="Proteomes" id="UP000225108"/>
    </source>
</evidence>
<dbReference type="AlphaFoldDB" id="A0A2G3PMR3"/>
<evidence type="ECO:0000313" key="1">
    <source>
        <dbReference type="EMBL" id="PHV67085.1"/>
    </source>
</evidence>
<sequence>MTMTSLDCRGCGRVVRVEKFSVAHTSVEWTFDARECPFIAALADSDAFGSHSRQCGQLRRTIDQAVADHELTESVLEMPTAEQLPRLH</sequence>
<reference evidence="1 2" key="1">
    <citation type="submission" date="2017-10" db="EMBL/GenBank/DDBJ databases">
        <title>The draft genome sequence of Williamsia sp. BULT 1.1 isolated from the semi-arid grassland soils from South Africa.</title>
        <authorList>
            <person name="Kabwe M.H."/>
            <person name="Govender N."/>
            <person name="Mutseka Lunga P."/>
            <person name="Vikram S."/>
            <person name="Makhalanyane T.P."/>
        </authorList>
    </citation>
    <scope>NUCLEOTIDE SEQUENCE [LARGE SCALE GENOMIC DNA]</scope>
    <source>
        <strain evidence="1 2">BULT 1.1</strain>
    </source>
</reference>
<name>A0A2G3PMR3_WILMA</name>
<comment type="caution">
    <text evidence="1">The sequence shown here is derived from an EMBL/GenBank/DDBJ whole genome shotgun (WGS) entry which is preliminary data.</text>
</comment>
<proteinExistence type="predicted"/>
<organism evidence="1 2">
    <name type="scientific">Williamsia marianensis</name>
    <dbReference type="NCBI Taxonomy" id="85044"/>
    <lineage>
        <taxon>Bacteria</taxon>
        <taxon>Bacillati</taxon>
        <taxon>Actinomycetota</taxon>
        <taxon>Actinomycetes</taxon>
        <taxon>Mycobacteriales</taxon>
        <taxon>Nocardiaceae</taxon>
        <taxon>Williamsia</taxon>
    </lineage>
</organism>
<dbReference type="Proteomes" id="UP000225108">
    <property type="component" value="Unassembled WGS sequence"/>
</dbReference>
<dbReference type="EMBL" id="PEBD01000008">
    <property type="protein sequence ID" value="PHV67085.1"/>
    <property type="molecule type" value="Genomic_DNA"/>
</dbReference>
<accession>A0A2G3PMR3</accession>
<protein>
    <recommendedName>
        <fullName evidence="3">Ferredoxin</fullName>
    </recommendedName>
</protein>
<gene>
    <name evidence="1" type="ORF">CSW57_12840</name>
</gene>